<dbReference type="Proteomes" id="UP001162480">
    <property type="component" value="Chromosome 7"/>
</dbReference>
<reference evidence="5" key="1">
    <citation type="submission" date="2023-08" db="EMBL/GenBank/DDBJ databases">
        <authorList>
            <person name="Alioto T."/>
            <person name="Alioto T."/>
            <person name="Gomez Garrido J."/>
        </authorList>
    </citation>
    <scope>NUCLEOTIDE SEQUENCE</scope>
</reference>
<evidence type="ECO:0000313" key="6">
    <source>
        <dbReference type="Proteomes" id="UP001162480"/>
    </source>
</evidence>
<dbReference type="InterPro" id="IPR048256">
    <property type="entry name" value="Tektin-like"/>
</dbReference>
<protein>
    <recommendedName>
        <fullName evidence="3">Tektin</fullName>
    </recommendedName>
</protein>
<gene>
    <name evidence="5" type="ORF">OCTVUL_1B016696</name>
</gene>
<dbReference type="GO" id="GO:0060294">
    <property type="term" value="P:cilium movement involved in cell motility"/>
    <property type="evidence" value="ECO:0007669"/>
    <property type="project" value="UniProtKB-UniRule"/>
</dbReference>
<dbReference type="GO" id="GO:0005930">
    <property type="term" value="C:axoneme"/>
    <property type="evidence" value="ECO:0007669"/>
    <property type="project" value="UniProtKB-SubCell"/>
</dbReference>
<dbReference type="Pfam" id="PF03148">
    <property type="entry name" value="Tektin"/>
    <property type="match status" value="1"/>
</dbReference>
<keyword evidence="2" id="KW-0963">Cytoplasm</keyword>
<dbReference type="PANTHER" id="PTHR19960:SF11">
    <property type="entry name" value="TEKTIN"/>
    <property type="match status" value="1"/>
</dbReference>
<comment type="similarity">
    <text evidence="1 3">Belongs to the tektin family.</text>
</comment>
<comment type="subcellular location">
    <subcellularLocation>
        <location evidence="3">Cytoplasm</location>
        <location evidence="3">Cytoskeleton</location>
        <location evidence="3">Cilium axoneme</location>
    </subcellularLocation>
</comment>
<proteinExistence type="inferred from homology"/>
<feature type="coiled-coil region" evidence="4">
    <location>
        <begin position="390"/>
        <end position="431"/>
    </location>
</feature>
<dbReference type="GO" id="GO:0015630">
    <property type="term" value="C:microtubule cytoskeleton"/>
    <property type="evidence" value="ECO:0007669"/>
    <property type="project" value="UniProtKB-UniRule"/>
</dbReference>
<keyword evidence="3" id="KW-0282">Flagellum</keyword>
<keyword evidence="3" id="KW-0969">Cilium</keyword>
<keyword evidence="3" id="KW-0966">Cell projection</keyword>
<sequence length="469" mass="54515">MSRMSVFREPSPLARCRTASSIVPVDLNRSFPFITDMSRHLSYGTPKGSTNFKHYYNPARNMVYPRYTASDWNLSNKTAYNVSAKECSTAERLRSDAWRTVKDIDVRTRNRQKDATRKLYERVADISLMREELSDEINHMHMEIDNLKEYKRILERALEDSSKPLHIGQECLMHREKRYGIDMVHDDVEKSLIREVEIINRSADKMRQTISAANAQLKMNRAALHSLDIDMKDKEHAQSIDDRMHHLRNSSAGIGYYPGIEHASNTMSIPDSWTRFTQHNLLRSQKERANSERLRGEIDACLRQCANAMWCQFNTVNNSFNARIRETTDTRNKMQAHLQKILQEIFDTEKSIDLLRKAIHKKEGPMKVAQTRLEERNHRVNVELCNDPAMKTLQREVTEIRESVKVLHDKLRNAEAALARLVKTRSTLENDINVKENSLQVDSKLCMGMRKSFPMEPNIGPIFQMPLDI</sequence>
<dbReference type="GO" id="GO:0005634">
    <property type="term" value="C:nucleus"/>
    <property type="evidence" value="ECO:0007669"/>
    <property type="project" value="TreeGrafter"/>
</dbReference>
<dbReference type="AlphaFoldDB" id="A0AA36AZN7"/>
<keyword evidence="4" id="KW-0175">Coiled coil</keyword>
<evidence type="ECO:0000256" key="4">
    <source>
        <dbReference type="SAM" id="Coils"/>
    </source>
</evidence>
<evidence type="ECO:0000256" key="1">
    <source>
        <dbReference type="ARBA" id="ARBA00007209"/>
    </source>
</evidence>
<accession>A0AA36AZN7</accession>
<dbReference type="PANTHER" id="PTHR19960">
    <property type="entry name" value="TEKTIN"/>
    <property type="match status" value="1"/>
</dbReference>
<dbReference type="GO" id="GO:0060271">
    <property type="term" value="P:cilium assembly"/>
    <property type="evidence" value="ECO:0007669"/>
    <property type="project" value="UniProtKB-UniRule"/>
</dbReference>
<dbReference type="InterPro" id="IPR000435">
    <property type="entry name" value="Tektins"/>
</dbReference>
<evidence type="ECO:0000313" key="5">
    <source>
        <dbReference type="EMBL" id="CAI9725268.1"/>
    </source>
</evidence>
<organism evidence="5 6">
    <name type="scientific">Octopus vulgaris</name>
    <name type="common">Common octopus</name>
    <dbReference type="NCBI Taxonomy" id="6645"/>
    <lineage>
        <taxon>Eukaryota</taxon>
        <taxon>Metazoa</taxon>
        <taxon>Spiralia</taxon>
        <taxon>Lophotrochozoa</taxon>
        <taxon>Mollusca</taxon>
        <taxon>Cephalopoda</taxon>
        <taxon>Coleoidea</taxon>
        <taxon>Octopodiformes</taxon>
        <taxon>Octopoda</taxon>
        <taxon>Incirrata</taxon>
        <taxon>Octopodidae</taxon>
        <taxon>Octopus</taxon>
    </lineage>
</organism>
<evidence type="ECO:0000256" key="3">
    <source>
        <dbReference type="RuleBase" id="RU367040"/>
    </source>
</evidence>
<dbReference type="EMBL" id="OX597820">
    <property type="protein sequence ID" value="CAI9725268.1"/>
    <property type="molecule type" value="Genomic_DNA"/>
</dbReference>
<evidence type="ECO:0000256" key="2">
    <source>
        <dbReference type="ARBA" id="ARBA00022490"/>
    </source>
</evidence>
<keyword evidence="6" id="KW-1185">Reference proteome</keyword>
<name>A0AA36AZN7_OCTVU</name>
<dbReference type="PRINTS" id="PR00511">
    <property type="entry name" value="TEKTIN"/>
</dbReference>